<dbReference type="Proteomes" id="UP001595805">
    <property type="component" value="Unassembled WGS sequence"/>
</dbReference>
<dbReference type="Pfam" id="PF07484">
    <property type="entry name" value="Collar"/>
    <property type="match status" value="1"/>
</dbReference>
<keyword evidence="4" id="KW-1185">Reference proteome</keyword>
<evidence type="ECO:0000313" key="3">
    <source>
        <dbReference type="EMBL" id="MFC3880798.1"/>
    </source>
</evidence>
<dbReference type="InterPro" id="IPR011083">
    <property type="entry name" value="Phage_tail_collar_dom"/>
</dbReference>
<organism evidence="3 4">
    <name type="scientific">Algoriphagus namhaensis</name>
    <dbReference type="NCBI Taxonomy" id="915353"/>
    <lineage>
        <taxon>Bacteria</taxon>
        <taxon>Pseudomonadati</taxon>
        <taxon>Bacteroidota</taxon>
        <taxon>Cytophagia</taxon>
        <taxon>Cytophagales</taxon>
        <taxon>Cyclobacteriaceae</taxon>
        <taxon>Algoriphagus</taxon>
    </lineage>
</organism>
<feature type="domain" description="Phage tail collar" evidence="2">
    <location>
        <begin position="7"/>
        <end position="62"/>
    </location>
</feature>
<accession>A0ABV8AS96</accession>
<evidence type="ECO:0000313" key="4">
    <source>
        <dbReference type="Proteomes" id="UP001595805"/>
    </source>
</evidence>
<sequence>MEPTLAEIRIFAGNFAPRGWALCQGQLLPISQNQALFALLGTIYGGDGRTTFALPDLRGRFPNSQGQGPGLSNIRQGEKGGIETKTLNLNELPSHNHSVVANNTTASTSDPSSGAPAQAQTVAERGQTPTPVDMYTNTSNAQMAPDTISQAGGGQSIYIRNPFLGLHYIIALQGIFPSRS</sequence>
<dbReference type="InterPro" id="IPR037053">
    <property type="entry name" value="Phage_tail_collar_dom_sf"/>
</dbReference>
<gene>
    <name evidence="3" type="ORF">ACFOSV_11440</name>
</gene>
<feature type="region of interest" description="Disordered" evidence="1">
    <location>
        <begin position="101"/>
        <end position="131"/>
    </location>
</feature>
<feature type="compositionally biased region" description="Polar residues" evidence="1">
    <location>
        <begin position="101"/>
        <end position="112"/>
    </location>
</feature>
<protein>
    <submittedName>
        <fullName evidence="3">Phage tail protein</fullName>
    </submittedName>
</protein>
<dbReference type="SUPFAM" id="SSF88874">
    <property type="entry name" value="Receptor-binding domain of short tail fibre protein gp12"/>
    <property type="match status" value="1"/>
</dbReference>
<dbReference type="EMBL" id="JBHRZS010000007">
    <property type="protein sequence ID" value="MFC3880798.1"/>
    <property type="molecule type" value="Genomic_DNA"/>
</dbReference>
<reference evidence="4" key="1">
    <citation type="journal article" date="2019" name="Int. J. Syst. Evol. Microbiol.">
        <title>The Global Catalogue of Microorganisms (GCM) 10K type strain sequencing project: providing services to taxonomists for standard genome sequencing and annotation.</title>
        <authorList>
            <consortium name="The Broad Institute Genomics Platform"/>
            <consortium name="The Broad Institute Genome Sequencing Center for Infectious Disease"/>
            <person name="Wu L."/>
            <person name="Ma J."/>
        </authorList>
    </citation>
    <scope>NUCLEOTIDE SEQUENCE [LARGE SCALE GENOMIC DNA]</scope>
    <source>
        <strain evidence="4">CCUG 60523</strain>
    </source>
</reference>
<name>A0ABV8AS96_9BACT</name>
<evidence type="ECO:0000256" key="1">
    <source>
        <dbReference type="SAM" id="MobiDB-lite"/>
    </source>
</evidence>
<dbReference type="Gene3D" id="3.90.1340.10">
    <property type="entry name" value="Phage tail collar domain"/>
    <property type="match status" value="1"/>
</dbReference>
<comment type="caution">
    <text evidence="3">The sequence shown here is derived from an EMBL/GenBank/DDBJ whole genome shotgun (WGS) entry which is preliminary data.</text>
</comment>
<proteinExistence type="predicted"/>
<dbReference type="RefSeq" id="WP_377906149.1">
    <property type="nucleotide sequence ID" value="NZ_JBHRZS010000007.1"/>
</dbReference>
<evidence type="ECO:0000259" key="2">
    <source>
        <dbReference type="Pfam" id="PF07484"/>
    </source>
</evidence>